<organism evidence="3 4">
    <name type="scientific">Orchesella cincta</name>
    <name type="common">Springtail</name>
    <name type="synonym">Podura cincta</name>
    <dbReference type="NCBI Taxonomy" id="48709"/>
    <lineage>
        <taxon>Eukaryota</taxon>
        <taxon>Metazoa</taxon>
        <taxon>Ecdysozoa</taxon>
        <taxon>Arthropoda</taxon>
        <taxon>Hexapoda</taxon>
        <taxon>Collembola</taxon>
        <taxon>Entomobryomorpha</taxon>
        <taxon>Entomobryoidea</taxon>
        <taxon>Orchesellidae</taxon>
        <taxon>Orchesellinae</taxon>
        <taxon>Orchesella</taxon>
    </lineage>
</organism>
<sequence>MPSQMDYAPSSEFIIGDTVYVNGEGDYRGKICYLGEVHFAKGEFAGVVLDHPVGNHDGAHRGRRYFQCDPNHGIFSRVSKISKIPLIPATNDNSACGLYREPTPPRSFREMSPFSVSSSGRSRSFSKSPSPTPSSSLYSCYKPQQELPNLRIGERVIVASSVGETKTGILRYLGCVEFADGEWAGIELFHPLGKNDGTVRGVPYFVCKHPFGLFVPSYKVESSPANKTLVNKLGTKVNVHRILQYSSRPRTSRAGSYEDDFY</sequence>
<feature type="compositionally biased region" description="Low complexity" evidence="1">
    <location>
        <begin position="112"/>
        <end position="138"/>
    </location>
</feature>
<evidence type="ECO:0000313" key="3">
    <source>
        <dbReference type="EMBL" id="ODM89360.1"/>
    </source>
</evidence>
<dbReference type="SMART" id="SM01052">
    <property type="entry name" value="CAP_GLY"/>
    <property type="match status" value="2"/>
</dbReference>
<dbReference type="AlphaFoldDB" id="A0A1D2M8Q9"/>
<dbReference type="Gene3D" id="2.30.30.190">
    <property type="entry name" value="CAP Gly-rich-like domain"/>
    <property type="match status" value="2"/>
</dbReference>
<proteinExistence type="predicted"/>
<dbReference type="PROSITE" id="PS00845">
    <property type="entry name" value="CAP_GLY_1"/>
    <property type="match status" value="2"/>
</dbReference>
<reference evidence="3 4" key="1">
    <citation type="journal article" date="2016" name="Genome Biol. Evol.">
        <title>Gene Family Evolution Reflects Adaptation to Soil Environmental Stressors in the Genome of the Collembolan Orchesella cincta.</title>
        <authorList>
            <person name="Faddeeva-Vakhrusheva A."/>
            <person name="Derks M.F."/>
            <person name="Anvar S.Y."/>
            <person name="Agamennone V."/>
            <person name="Suring W."/>
            <person name="Smit S."/>
            <person name="van Straalen N.M."/>
            <person name="Roelofs D."/>
        </authorList>
    </citation>
    <scope>NUCLEOTIDE SEQUENCE [LARGE SCALE GENOMIC DNA]</scope>
    <source>
        <tissue evidence="3">Mixed pool</tissue>
    </source>
</reference>
<evidence type="ECO:0000256" key="1">
    <source>
        <dbReference type="SAM" id="MobiDB-lite"/>
    </source>
</evidence>
<dbReference type="Pfam" id="PF01302">
    <property type="entry name" value="CAP_GLY"/>
    <property type="match status" value="2"/>
</dbReference>
<dbReference type="PANTHER" id="PTHR18916">
    <property type="entry name" value="DYNACTIN 1-RELATED MICROTUBULE-BINDING"/>
    <property type="match status" value="1"/>
</dbReference>
<evidence type="ECO:0000259" key="2">
    <source>
        <dbReference type="PROSITE" id="PS50245"/>
    </source>
</evidence>
<name>A0A1D2M8Q9_ORCCI</name>
<accession>A0A1D2M8Q9</accession>
<protein>
    <submittedName>
        <fullName evidence="3">Restin</fullName>
    </submittedName>
</protein>
<dbReference type="PROSITE" id="PS50245">
    <property type="entry name" value="CAP_GLY_2"/>
    <property type="match status" value="2"/>
</dbReference>
<dbReference type="InterPro" id="IPR000938">
    <property type="entry name" value="CAP-Gly_domain"/>
</dbReference>
<feature type="domain" description="CAP-Gly" evidence="2">
    <location>
        <begin position="35"/>
        <end position="77"/>
    </location>
</feature>
<dbReference type="OrthoDB" id="5412539at2759"/>
<comment type="caution">
    <text evidence="3">The sequence shown here is derived from an EMBL/GenBank/DDBJ whole genome shotgun (WGS) entry which is preliminary data.</text>
</comment>
<dbReference type="STRING" id="48709.A0A1D2M8Q9"/>
<dbReference type="EMBL" id="LJIJ01002702">
    <property type="protein sequence ID" value="ODM89360.1"/>
    <property type="molecule type" value="Genomic_DNA"/>
</dbReference>
<dbReference type="SUPFAM" id="SSF74924">
    <property type="entry name" value="Cap-Gly domain"/>
    <property type="match status" value="2"/>
</dbReference>
<feature type="region of interest" description="Disordered" evidence="1">
    <location>
        <begin position="95"/>
        <end position="138"/>
    </location>
</feature>
<dbReference type="OMA" id="REYFRCE"/>
<dbReference type="Proteomes" id="UP000094527">
    <property type="component" value="Unassembled WGS sequence"/>
</dbReference>
<keyword evidence="4" id="KW-1185">Reference proteome</keyword>
<dbReference type="PANTHER" id="PTHR18916:SF93">
    <property type="entry name" value="RESTIN HOMOLOG"/>
    <property type="match status" value="1"/>
</dbReference>
<evidence type="ECO:0000313" key="4">
    <source>
        <dbReference type="Proteomes" id="UP000094527"/>
    </source>
</evidence>
<gene>
    <name evidence="3" type="ORF">Ocin01_17323</name>
</gene>
<feature type="domain" description="CAP-Gly" evidence="2">
    <location>
        <begin position="174"/>
        <end position="216"/>
    </location>
</feature>
<dbReference type="InterPro" id="IPR036859">
    <property type="entry name" value="CAP-Gly_dom_sf"/>
</dbReference>